<protein>
    <submittedName>
        <fullName evidence="2">ParG</fullName>
    </submittedName>
</protein>
<dbReference type="Pfam" id="PF03869">
    <property type="entry name" value="Arc"/>
    <property type="match status" value="1"/>
</dbReference>
<dbReference type="GO" id="GO:0006355">
    <property type="term" value="P:regulation of DNA-templated transcription"/>
    <property type="evidence" value="ECO:0007669"/>
    <property type="project" value="InterPro"/>
</dbReference>
<dbReference type="Gene3D" id="1.10.1220.10">
    <property type="entry name" value="Met repressor-like"/>
    <property type="match status" value="1"/>
</dbReference>
<feature type="domain" description="Arc-like DNA binding" evidence="1">
    <location>
        <begin position="19"/>
        <end position="55"/>
    </location>
</feature>
<accession>A0A8S5T446</accession>
<dbReference type="GO" id="GO:0003677">
    <property type="term" value="F:DNA binding"/>
    <property type="evidence" value="ECO:0007669"/>
    <property type="project" value="InterPro"/>
</dbReference>
<evidence type="ECO:0000259" key="1">
    <source>
        <dbReference type="Pfam" id="PF03869"/>
    </source>
</evidence>
<reference evidence="2" key="1">
    <citation type="journal article" date="2021" name="Proc. Natl. Acad. Sci. U.S.A.">
        <title>A Catalog of Tens of Thousands of Viruses from Human Metagenomes Reveals Hidden Associations with Chronic Diseases.</title>
        <authorList>
            <person name="Tisza M.J."/>
            <person name="Buck C.B."/>
        </authorList>
    </citation>
    <scope>NUCLEOTIDE SEQUENCE</scope>
    <source>
        <strain evidence="2">CtyaR3</strain>
    </source>
</reference>
<dbReference type="InterPro" id="IPR013321">
    <property type="entry name" value="Arc_rbn_hlx_hlx"/>
</dbReference>
<dbReference type="SUPFAM" id="SSF47598">
    <property type="entry name" value="Ribbon-helix-helix"/>
    <property type="match status" value="1"/>
</dbReference>
<dbReference type="InterPro" id="IPR010985">
    <property type="entry name" value="Ribbon_hlx_hlx"/>
</dbReference>
<name>A0A8S5T446_9CAUD</name>
<proteinExistence type="predicted"/>
<evidence type="ECO:0000313" key="2">
    <source>
        <dbReference type="EMBL" id="DAF58116.1"/>
    </source>
</evidence>
<organism evidence="2">
    <name type="scientific">Caudovirales sp. ctyaR3</name>
    <dbReference type="NCBI Taxonomy" id="2827640"/>
    <lineage>
        <taxon>Viruses</taxon>
        <taxon>Duplodnaviria</taxon>
        <taxon>Heunggongvirae</taxon>
        <taxon>Uroviricota</taxon>
        <taxon>Caudoviricetes</taxon>
    </lineage>
</organism>
<dbReference type="InterPro" id="IPR005569">
    <property type="entry name" value="Arc_DNA-bd_dom"/>
</dbReference>
<dbReference type="EMBL" id="BK032746">
    <property type="protein sequence ID" value="DAF58116.1"/>
    <property type="molecule type" value="Genomic_DNA"/>
</dbReference>
<sequence length="58" mass="6568">MAKAKFDQQAYKDAYNKAKYDQIIIRLPAGSKDKIKEKAAAKGMSVTAYIWQLVQSDE</sequence>